<organism evidence="2 3">
    <name type="scientific">Oceanidesulfovibrio marinus</name>
    <dbReference type="NCBI Taxonomy" id="370038"/>
    <lineage>
        <taxon>Bacteria</taxon>
        <taxon>Pseudomonadati</taxon>
        <taxon>Thermodesulfobacteriota</taxon>
        <taxon>Desulfovibrionia</taxon>
        <taxon>Desulfovibrionales</taxon>
        <taxon>Desulfovibrionaceae</taxon>
        <taxon>Oceanidesulfovibrio</taxon>
    </lineage>
</organism>
<protein>
    <recommendedName>
        <fullName evidence="4">SPW repeat-containing protein</fullName>
    </recommendedName>
</protein>
<reference evidence="2 3" key="1">
    <citation type="submission" date="2019-04" db="EMBL/GenBank/DDBJ databases">
        <title>Isolation and culture of sulfate reducing bacteria from the cold seep of the South China Sea.</title>
        <authorList>
            <person name="Sun C."/>
            <person name="Liu R."/>
        </authorList>
    </citation>
    <scope>NUCLEOTIDE SEQUENCE [LARGE SCALE GENOMIC DNA]</scope>
    <source>
        <strain evidence="2 3">CS1</strain>
    </source>
</reference>
<feature type="transmembrane region" description="Helical" evidence="1">
    <location>
        <begin position="31"/>
        <end position="48"/>
    </location>
</feature>
<feature type="transmembrane region" description="Helical" evidence="1">
    <location>
        <begin position="7"/>
        <end position="25"/>
    </location>
</feature>
<evidence type="ECO:0000256" key="1">
    <source>
        <dbReference type="SAM" id="Phobius"/>
    </source>
</evidence>
<sequence length="130" mass="14594">MMCKRAKYNAAVGLIAGVYIIPWLLGDAWNYLVGPVLAMWIGVLWIVASKYENDSKIAEFIVWSTYIPGIFEFTKFHKLFGSLLIFFGALFLCLNYPEIAGLALLYNVYWSILYLVAIIVVGGFVAALIL</sequence>
<dbReference type="Proteomes" id="UP000503251">
    <property type="component" value="Chromosome"/>
</dbReference>
<evidence type="ECO:0000313" key="2">
    <source>
        <dbReference type="EMBL" id="QJT10394.1"/>
    </source>
</evidence>
<name>A0ABX6NIC3_9BACT</name>
<dbReference type="RefSeq" id="WP_171267940.1">
    <property type="nucleotide sequence ID" value="NZ_CP039543.1"/>
</dbReference>
<accession>A0ABX6NIC3</accession>
<gene>
    <name evidence="2" type="ORF">E8L03_16290</name>
</gene>
<dbReference type="EMBL" id="CP039543">
    <property type="protein sequence ID" value="QJT10394.1"/>
    <property type="molecule type" value="Genomic_DNA"/>
</dbReference>
<keyword evidence="1" id="KW-1133">Transmembrane helix</keyword>
<evidence type="ECO:0000313" key="3">
    <source>
        <dbReference type="Proteomes" id="UP000503251"/>
    </source>
</evidence>
<feature type="transmembrane region" description="Helical" evidence="1">
    <location>
        <begin position="109"/>
        <end position="129"/>
    </location>
</feature>
<keyword evidence="1" id="KW-0812">Transmembrane</keyword>
<keyword evidence="1" id="KW-0472">Membrane</keyword>
<evidence type="ECO:0008006" key="4">
    <source>
        <dbReference type="Google" id="ProtNLM"/>
    </source>
</evidence>
<proteinExistence type="predicted"/>
<keyword evidence="3" id="KW-1185">Reference proteome</keyword>
<feature type="transmembrane region" description="Helical" evidence="1">
    <location>
        <begin position="79"/>
        <end position="97"/>
    </location>
</feature>